<organism evidence="7 8">
    <name type="scientific">Coniosporium apollinis (strain CBS 100218)</name>
    <name type="common">Rock-inhabiting black yeast</name>
    <dbReference type="NCBI Taxonomy" id="1168221"/>
    <lineage>
        <taxon>Eukaryota</taxon>
        <taxon>Fungi</taxon>
        <taxon>Dikarya</taxon>
        <taxon>Ascomycota</taxon>
        <taxon>Pezizomycotina</taxon>
        <taxon>Dothideomycetes</taxon>
        <taxon>Dothideomycetes incertae sedis</taxon>
        <taxon>Coniosporium</taxon>
    </lineage>
</organism>
<dbReference type="HOGENOM" id="CLU_151423_0_0_1"/>
<evidence type="ECO:0000313" key="8">
    <source>
        <dbReference type="Proteomes" id="UP000016924"/>
    </source>
</evidence>
<dbReference type="PANTHER" id="PTHR12383:SF16">
    <property type="entry name" value="MITOCHONDRIAL INNER MEMBRANE PROTEASE SUBUNIT 1"/>
    <property type="match status" value="1"/>
</dbReference>
<dbReference type="CDD" id="cd06530">
    <property type="entry name" value="S26_SPase_I"/>
    <property type="match status" value="1"/>
</dbReference>
<dbReference type="GO" id="GO:0042720">
    <property type="term" value="C:mitochondrial inner membrane peptidase complex"/>
    <property type="evidence" value="ECO:0007669"/>
    <property type="project" value="TreeGrafter"/>
</dbReference>
<dbReference type="STRING" id="1168221.R7Z7G5"/>
<dbReference type="GO" id="GO:0006627">
    <property type="term" value="P:protein processing involved in protein targeting to mitochondrion"/>
    <property type="evidence" value="ECO:0007669"/>
    <property type="project" value="TreeGrafter"/>
</dbReference>
<evidence type="ECO:0000256" key="1">
    <source>
        <dbReference type="ARBA" id="ARBA00004273"/>
    </source>
</evidence>
<dbReference type="eggNOG" id="KOG0171">
    <property type="taxonomic scope" value="Eukaryota"/>
</dbReference>
<comment type="subcellular location">
    <subcellularLocation>
        <location evidence="1">Mitochondrion inner membrane</location>
    </subcellularLocation>
</comment>
<dbReference type="SUPFAM" id="SSF51306">
    <property type="entry name" value="LexA/Signal peptidase"/>
    <property type="match status" value="1"/>
</dbReference>
<keyword evidence="5" id="KW-0472">Membrane</keyword>
<keyword evidence="2" id="KW-0999">Mitochondrion inner membrane</keyword>
<dbReference type="GO" id="GO:0004252">
    <property type="term" value="F:serine-type endopeptidase activity"/>
    <property type="evidence" value="ECO:0007669"/>
    <property type="project" value="InterPro"/>
</dbReference>
<evidence type="ECO:0000256" key="3">
    <source>
        <dbReference type="ARBA" id="ARBA00022801"/>
    </source>
</evidence>
<dbReference type="OrthoDB" id="308440at2759"/>
<feature type="domain" description="Peptidase S26" evidence="6">
    <location>
        <begin position="28"/>
        <end position="105"/>
    </location>
</feature>
<protein>
    <recommendedName>
        <fullName evidence="6">Peptidase S26 domain-containing protein</fullName>
    </recommendedName>
</protein>
<name>R7Z7G5_CONA1</name>
<dbReference type="InterPro" id="IPR052064">
    <property type="entry name" value="Mito_IMP1_subunit"/>
</dbReference>
<evidence type="ECO:0000256" key="5">
    <source>
        <dbReference type="ARBA" id="ARBA00023136"/>
    </source>
</evidence>
<accession>R7Z7G5</accession>
<proteinExistence type="predicted"/>
<evidence type="ECO:0000313" key="7">
    <source>
        <dbReference type="EMBL" id="EON69886.1"/>
    </source>
</evidence>
<dbReference type="PANTHER" id="PTHR12383">
    <property type="entry name" value="PROTEASE FAMILY S26 MITOCHONDRIAL INNER MEMBRANE PROTEASE-RELATED"/>
    <property type="match status" value="1"/>
</dbReference>
<dbReference type="Proteomes" id="UP000016924">
    <property type="component" value="Unassembled WGS sequence"/>
</dbReference>
<dbReference type="Pfam" id="PF10502">
    <property type="entry name" value="Peptidase_S26"/>
    <property type="match status" value="1"/>
</dbReference>
<dbReference type="InterPro" id="IPR036286">
    <property type="entry name" value="LexA/Signal_pep-like_sf"/>
</dbReference>
<dbReference type="EMBL" id="JH767638">
    <property type="protein sequence ID" value="EON69886.1"/>
    <property type="molecule type" value="Genomic_DNA"/>
</dbReference>
<dbReference type="AlphaFoldDB" id="R7Z7G5"/>
<keyword evidence="3" id="KW-0378">Hydrolase</keyword>
<sequence>MRPFLGRLWARVLEARPRTNRTLLIETAKMALLLHVFIRHAYTIKGTRGASMLPTMAADGEGVVINKKYRRGRYIEVGDLVSVRHLFEPEEAAIKRVMGMPGDFVLRDTPGKGEGLMVQVGVHAVGFIIYTG</sequence>
<reference evidence="8" key="1">
    <citation type="submission" date="2012-06" db="EMBL/GenBank/DDBJ databases">
        <title>The genome sequence of Coniosporium apollinis CBS 100218.</title>
        <authorList>
            <consortium name="The Broad Institute Genome Sequencing Platform"/>
            <person name="Cuomo C."/>
            <person name="Gorbushina A."/>
            <person name="Noack S."/>
            <person name="Walker B."/>
            <person name="Young S.K."/>
            <person name="Zeng Q."/>
            <person name="Gargeya S."/>
            <person name="Fitzgerald M."/>
            <person name="Haas B."/>
            <person name="Abouelleil A."/>
            <person name="Alvarado L."/>
            <person name="Arachchi H.M."/>
            <person name="Berlin A.M."/>
            <person name="Chapman S.B."/>
            <person name="Goldberg J."/>
            <person name="Griggs A."/>
            <person name="Gujja S."/>
            <person name="Hansen M."/>
            <person name="Howarth C."/>
            <person name="Imamovic A."/>
            <person name="Larimer J."/>
            <person name="McCowan C."/>
            <person name="Montmayeur A."/>
            <person name="Murphy C."/>
            <person name="Neiman D."/>
            <person name="Pearson M."/>
            <person name="Priest M."/>
            <person name="Roberts A."/>
            <person name="Saif S."/>
            <person name="Shea T."/>
            <person name="Sisk P."/>
            <person name="Sykes S."/>
            <person name="Wortman J."/>
            <person name="Nusbaum C."/>
            <person name="Birren B."/>
        </authorList>
    </citation>
    <scope>NUCLEOTIDE SEQUENCE [LARGE SCALE GENOMIC DNA]</scope>
    <source>
        <strain evidence="8">CBS 100218</strain>
    </source>
</reference>
<evidence type="ECO:0000256" key="2">
    <source>
        <dbReference type="ARBA" id="ARBA00022792"/>
    </source>
</evidence>
<dbReference type="GO" id="GO:0006465">
    <property type="term" value="P:signal peptide processing"/>
    <property type="evidence" value="ECO:0007669"/>
    <property type="project" value="InterPro"/>
</dbReference>
<keyword evidence="4" id="KW-0496">Mitochondrion</keyword>
<gene>
    <name evidence="7" type="ORF">W97_09150</name>
</gene>
<evidence type="ECO:0000256" key="4">
    <source>
        <dbReference type="ARBA" id="ARBA00023128"/>
    </source>
</evidence>
<keyword evidence="8" id="KW-1185">Reference proteome</keyword>
<dbReference type="RefSeq" id="XP_007785203.1">
    <property type="nucleotide sequence ID" value="XM_007787013.1"/>
</dbReference>
<dbReference type="InterPro" id="IPR019533">
    <property type="entry name" value="Peptidase_S26"/>
</dbReference>
<dbReference type="Gene3D" id="2.10.109.10">
    <property type="entry name" value="Umud Fragment, subunit A"/>
    <property type="match status" value="1"/>
</dbReference>
<evidence type="ECO:0000259" key="6">
    <source>
        <dbReference type="Pfam" id="PF10502"/>
    </source>
</evidence>
<dbReference type="GeneID" id="19906461"/>